<dbReference type="Proteomes" id="UP001499967">
    <property type="component" value="Unassembled WGS sequence"/>
</dbReference>
<comment type="caution">
    <text evidence="1">The sequence shown here is derived from an EMBL/GenBank/DDBJ whole genome shotgun (WGS) entry which is preliminary data.</text>
</comment>
<dbReference type="EMBL" id="BAAAHP010000031">
    <property type="protein sequence ID" value="GAA0926189.1"/>
    <property type="molecule type" value="Genomic_DNA"/>
</dbReference>
<accession>A0ABN1PE32</accession>
<proteinExistence type="predicted"/>
<keyword evidence="2" id="KW-1185">Reference proteome</keyword>
<sequence>MTLQLGSVHPVIRMRLREGAEATSTAASGQPRRAAGDDLVRFLTGRRGDDGFVVTPAAFVESMKAAGVAGALDAIQRDAAAADPAVHDGLCREAVRLVRAAGPAPRVAAAVGNAYPALGIEDLGPARVVVTADEPQADPSAPVVRGLRAVLAAIVDRWAEAAAAGTAPVGVVVRTRSAGRS</sequence>
<evidence type="ECO:0000313" key="2">
    <source>
        <dbReference type="Proteomes" id="UP001499967"/>
    </source>
</evidence>
<protein>
    <submittedName>
        <fullName evidence="1">Uncharacterized protein</fullName>
    </submittedName>
</protein>
<dbReference type="RefSeq" id="WP_343939628.1">
    <property type="nucleotide sequence ID" value="NZ_BAAAHP010000031.1"/>
</dbReference>
<name>A0ABN1PE32_9PSEU</name>
<organism evidence="1 2">
    <name type="scientific">Pseudonocardia zijingensis</name>
    <dbReference type="NCBI Taxonomy" id="153376"/>
    <lineage>
        <taxon>Bacteria</taxon>
        <taxon>Bacillati</taxon>
        <taxon>Actinomycetota</taxon>
        <taxon>Actinomycetes</taxon>
        <taxon>Pseudonocardiales</taxon>
        <taxon>Pseudonocardiaceae</taxon>
        <taxon>Pseudonocardia</taxon>
    </lineage>
</organism>
<reference evidence="1 2" key="1">
    <citation type="journal article" date="2019" name="Int. J. Syst. Evol. Microbiol.">
        <title>The Global Catalogue of Microorganisms (GCM) 10K type strain sequencing project: providing services to taxonomists for standard genome sequencing and annotation.</title>
        <authorList>
            <consortium name="The Broad Institute Genomics Platform"/>
            <consortium name="The Broad Institute Genome Sequencing Center for Infectious Disease"/>
            <person name="Wu L."/>
            <person name="Ma J."/>
        </authorList>
    </citation>
    <scope>NUCLEOTIDE SEQUENCE [LARGE SCALE GENOMIC DNA]</scope>
    <source>
        <strain evidence="1 2">JCM 11117</strain>
    </source>
</reference>
<evidence type="ECO:0000313" key="1">
    <source>
        <dbReference type="EMBL" id="GAA0926189.1"/>
    </source>
</evidence>
<gene>
    <name evidence="1" type="ORF">GCM10009559_11220</name>
</gene>